<organism evidence="9 10">
    <name type="scientific">Desulfofustis glycolicus DSM 9705</name>
    <dbReference type="NCBI Taxonomy" id="1121409"/>
    <lineage>
        <taxon>Bacteria</taxon>
        <taxon>Pseudomonadati</taxon>
        <taxon>Thermodesulfobacteriota</taxon>
        <taxon>Desulfobulbia</taxon>
        <taxon>Desulfobulbales</taxon>
        <taxon>Desulfocapsaceae</taxon>
        <taxon>Desulfofustis</taxon>
    </lineage>
</organism>
<dbReference type="Gene3D" id="3.40.50.300">
    <property type="entry name" value="P-loop containing nucleotide triphosphate hydrolases"/>
    <property type="match status" value="1"/>
</dbReference>
<proteinExistence type="predicted"/>
<dbReference type="AlphaFoldDB" id="A0A1M5VH68"/>
<keyword evidence="6" id="KW-0597">Phosphoprotein</keyword>
<evidence type="ECO:0000259" key="7">
    <source>
        <dbReference type="PROSITE" id="PS50045"/>
    </source>
</evidence>
<keyword evidence="4 9" id="KW-0238">DNA-binding</keyword>
<dbReference type="Pfam" id="PF25601">
    <property type="entry name" value="AAA_lid_14"/>
    <property type="match status" value="1"/>
</dbReference>
<dbReference type="InterPro" id="IPR025662">
    <property type="entry name" value="Sigma_54_int_dom_ATP-bd_1"/>
</dbReference>
<evidence type="ECO:0000313" key="10">
    <source>
        <dbReference type="Proteomes" id="UP000184139"/>
    </source>
</evidence>
<dbReference type="InterPro" id="IPR027417">
    <property type="entry name" value="P-loop_NTPase"/>
</dbReference>
<keyword evidence="5" id="KW-0804">Transcription</keyword>
<dbReference type="OrthoDB" id="9814761at2"/>
<dbReference type="SUPFAM" id="SSF52172">
    <property type="entry name" value="CheY-like"/>
    <property type="match status" value="1"/>
</dbReference>
<dbReference type="GO" id="GO:0006355">
    <property type="term" value="P:regulation of DNA-templated transcription"/>
    <property type="evidence" value="ECO:0007669"/>
    <property type="project" value="InterPro"/>
</dbReference>
<feature type="domain" description="Sigma-54 factor interaction" evidence="7">
    <location>
        <begin position="138"/>
        <end position="367"/>
    </location>
</feature>
<dbReference type="Pfam" id="PF00072">
    <property type="entry name" value="Response_reg"/>
    <property type="match status" value="1"/>
</dbReference>
<dbReference type="InterPro" id="IPR058031">
    <property type="entry name" value="AAA_lid_NorR"/>
</dbReference>
<evidence type="ECO:0000259" key="8">
    <source>
        <dbReference type="PROSITE" id="PS50110"/>
    </source>
</evidence>
<feature type="modified residue" description="4-aspartylphosphate" evidence="6">
    <location>
        <position position="52"/>
    </location>
</feature>
<dbReference type="SUPFAM" id="SSF52540">
    <property type="entry name" value="P-loop containing nucleoside triphosphate hydrolases"/>
    <property type="match status" value="1"/>
</dbReference>
<dbReference type="InterPro" id="IPR002078">
    <property type="entry name" value="Sigma_54_int"/>
</dbReference>
<sequence length="441" mass="48921">MGSILIVDDNEDLCFSLAGVVKKQGFSVATAATGRQALALAHCSIIDLVFLDIGLPDAHGISLIARFRETSPDIGIVMLTGMNDAKTAVEALKAGALDYIVKPFDLIEFTTVLKRLMQSRLMEKKAALERQEADSESLIGQCEAMRQVHQSILTAAAVDAPVLITGETGTGKEMVARSIHNSRQRQNGVFVKVDCGTLSANLIESELFGYEQGAFTDARVAKKGLVEMASGGTLFLDEIGNLPIELQPKLLRLIEESTFRKVGGLKDITVQVRIIAATNSDLKEEIAGGSFREDLFYRLNVLPLPLPPLRERGDDILLLADFFLHRLNQEMKKNIKGFSDSAAQALRRYHWPGNIRELRNLLEREVIFNRSGWLSIPGLCRNRVDWPSEATDDLMTLKEAERRHIQHVLRKTGNNKSHAARILAISRTTLRQKLTETDPEK</sequence>
<evidence type="ECO:0000313" key="9">
    <source>
        <dbReference type="EMBL" id="SHH74525.1"/>
    </source>
</evidence>
<dbReference type="PROSITE" id="PS50045">
    <property type="entry name" value="SIGMA54_INTERACT_4"/>
    <property type="match status" value="1"/>
</dbReference>
<dbReference type="PROSITE" id="PS50110">
    <property type="entry name" value="RESPONSE_REGULATORY"/>
    <property type="match status" value="1"/>
</dbReference>
<dbReference type="RefSeq" id="WP_073375120.1">
    <property type="nucleotide sequence ID" value="NZ_FQXS01000008.1"/>
</dbReference>
<dbReference type="SUPFAM" id="SSF46689">
    <property type="entry name" value="Homeodomain-like"/>
    <property type="match status" value="1"/>
</dbReference>
<dbReference type="GO" id="GO:0005524">
    <property type="term" value="F:ATP binding"/>
    <property type="evidence" value="ECO:0007669"/>
    <property type="project" value="UniProtKB-KW"/>
</dbReference>
<keyword evidence="3" id="KW-0805">Transcription regulation</keyword>
<dbReference type="Gene3D" id="1.10.10.60">
    <property type="entry name" value="Homeodomain-like"/>
    <property type="match status" value="1"/>
</dbReference>
<keyword evidence="10" id="KW-1185">Reference proteome</keyword>
<dbReference type="PANTHER" id="PTHR32071:SF117">
    <property type="entry name" value="PTS-DEPENDENT DIHYDROXYACETONE KINASE OPERON REGULATORY PROTEIN-RELATED"/>
    <property type="match status" value="1"/>
</dbReference>
<dbReference type="InterPro" id="IPR025944">
    <property type="entry name" value="Sigma_54_int_dom_CS"/>
</dbReference>
<evidence type="ECO:0000256" key="1">
    <source>
        <dbReference type="ARBA" id="ARBA00022741"/>
    </source>
</evidence>
<dbReference type="InterPro" id="IPR011006">
    <property type="entry name" value="CheY-like_superfamily"/>
</dbReference>
<dbReference type="CDD" id="cd00009">
    <property type="entry name" value="AAA"/>
    <property type="match status" value="1"/>
</dbReference>
<dbReference type="Proteomes" id="UP000184139">
    <property type="component" value="Unassembled WGS sequence"/>
</dbReference>
<evidence type="ECO:0000256" key="4">
    <source>
        <dbReference type="ARBA" id="ARBA00023125"/>
    </source>
</evidence>
<dbReference type="PROSITE" id="PS00676">
    <property type="entry name" value="SIGMA54_INTERACT_2"/>
    <property type="match status" value="1"/>
</dbReference>
<feature type="domain" description="Response regulatory" evidence="8">
    <location>
        <begin position="3"/>
        <end position="117"/>
    </location>
</feature>
<keyword evidence="2" id="KW-0067">ATP-binding</keyword>
<dbReference type="Pfam" id="PF02954">
    <property type="entry name" value="HTH_8"/>
    <property type="match status" value="1"/>
</dbReference>
<gene>
    <name evidence="9" type="ORF">SAMN02745124_01687</name>
</gene>
<reference evidence="9 10" key="1">
    <citation type="submission" date="2016-11" db="EMBL/GenBank/DDBJ databases">
        <authorList>
            <person name="Jaros S."/>
            <person name="Januszkiewicz K."/>
            <person name="Wedrychowicz H."/>
        </authorList>
    </citation>
    <scope>NUCLEOTIDE SEQUENCE [LARGE SCALE GENOMIC DNA]</scope>
    <source>
        <strain evidence="9 10">DSM 9705</strain>
    </source>
</reference>
<dbReference type="Gene3D" id="1.10.8.60">
    <property type="match status" value="1"/>
</dbReference>
<dbReference type="PRINTS" id="PR01590">
    <property type="entry name" value="HTHFIS"/>
</dbReference>
<dbReference type="STRING" id="1121409.SAMN02745124_01687"/>
<evidence type="ECO:0000256" key="6">
    <source>
        <dbReference type="PROSITE-ProRule" id="PRU00169"/>
    </source>
</evidence>
<dbReference type="Pfam" id="PF00158">
    <property type="entry name" value="Sigma54_activat"/>
    <property type="match status" value="1"/>
</dbReference>
<dbReference type="InterPro" id="IPR001789">
    <property type="entry name" value="Sig_transdc_resp-reg_receiver"/>
</dbReference>
<evidence type="ECO:0000256" key="2">
    <source>
        <dbReference type="ARBA" id="ARBA00022840"/>
    </source>
</evidence>
<dbReference type="PROSITE" id="PS00688">
    <property type="entry name" value="SIGMA54_INTERACT_3"/>
    <property type="match status" value="1"/>
</dbReference>
<dbReference type="GO" id="GO:0000160">
    <property type="term" value="P:phosphorelay signal transduction system"/>
    <property type="evidence" value="ECO:0007669"/>
    <property type="project" value="InterPro"/>
</dbReference>
<accession>A0A1M5VH68</accession>
<dbReference type="PANTHER" id="PTHR32071">
    <property type="entry name" value="TRANSCRIPTIONAL REGULATORY PROTEIN"/>
    <property type="match status" value="1"/>
</dbReference>
<dbReference type="SMART" id="SM00448">
    <property type="entry name" value="REC"/>
    <property type="match status" value="1"/>
</dbReference>
<dbReference type="InterPro" id="IPR009057">
    <property type="entry name" value="Homeodomain-like_sf"/>
</dbReference>
<dbReference type="FunFam" id="3.40.50.300:FF:000006">
    <property type="entry name" value="DNA-binding transcriptional regulator NtrC"/>
    <property type="match status" value="1"/>
</dbReference>
<protein>
    <submittedName>
        <fullName evidence="9">DNA-binding transcriptional response regulator, NtrC family, contains REC, AAA-type ATPase, and a Fis-type DNA-binding domains</fullName>
    </submittedName>
</protein>
<dbReference type="GO" id="GO:0043565">
    <property type="term" value="F:sequence-specific DNA binding"/>
    <property type="evidence" value="ECO:0007669"/>
    <property type="project" value="InterPro"/>
</dbReference>
<keyword evidence="1" id="KW-0547">Nucleotide-binding</keyword>
<dbReference type="SMART" id="SM00382">
    <property type="entry name" value="AAA"/>
    <property type="match status" value="1"/>
</dbReference>
<dbReference type="InterPro" id="IPR002197">
    <property type="entry name" value="HTH_Fis"/>
</dbReference>
<evidence type="ECO:0000256" key="3">
    <source>
        <dbReference type="ARBA" id="ARBA00023015"/>
    </source>
</evidence>
<dbReference type="InterPro" id="IPR003593">
    <property type="entry name" value="AAA+_ATPase"/>
</dbReference>
<dbReference type="Gene3D" id="3.40.50.2300">
    <property type="match status" value="1"/>
</dbReference>
<dbReference type="EMBL" id="FQXS01000008">
    <property type="protein sequence ID" value="SHH74525.1"/>
    <property type="molecule type" value="Genomic_DNA"/>
</dbReference>
<evidence type="ECO:0000256" key="5">
    <source>
        <dbReference type="ARBA" id="ARBA00023163"/>
    </source>
</evidence>
<name>A0A1M5VH68_9BACT</name>
<dbReference type="InterPro" id="IPR025943">
    <property type="entry name" value="Sigma_54_int_dom_ATP-bd_2"/>
</dbReference>
<dbReference type="PROSITE" id="PS00675">
    <property type="entry name" value="SIGMA54_INTERACT_1"/>
    <property type="match status" value="1"/>
</dbReference>